<gene>
    <name evidence="1" type="ORF">NTEN_LOCUS943</name>
</gene>
<feature type="non-terminal residue" evidence="1">
    <location>
        <position position="94"/>
    </location>
</feature>
<accession>A0A6H5FWG5</accession>
<dbReference type="AlphaFoldDB" id="A0A6H5FWG5"/>
<keyword evidence="2" id="KW-1185">Reference proteome</keyword>
<evidence type="ECO:0000313" key="2">
    <source>
        <dbReference type="Proteomes" id="UP000479000"/>
    </source>
</evidence>
<reference evidence="1 2" key="1">
    <citation type="submission" date="2020-02" db="EMBL/GenBank/DDBJ databases">
        <authorList>
            <person name="Ferguson B K."/>
        </authorList>
    </citation>
    <scope>NUCLEOTIDE SEQUENCE [LARGE SCALE GENOMIC DNA]</scope>
</reference>
<protein>
    <submittedName>
        <fullName evidence="1">Uncharacterized protein</fullName>
    </submittedName>
</protein>
<name>A0A6H5FWG5_9HEMI</name>
<dbReference type="Proteomes" id="UP000479000">
    <property type="component" value="Unassembled WGS sequence"/>
</dbReference>
<sequence length="94" mass="10533">MQIRTVVFAGFFQNVRVSQKASSGFRYMNPSRLAGRLHFIGERDVVRPDVEFEPPPADDAAQYGTSVNADSHVDVFVFLVVEFGNRLDHACISE</sequence>
<dbReference type="EMBL" id="CADCXU010001706">
    <property type="protein sequence ID" value="CAA9994127.1"/>
    <property type="molecule type" value="Genomic_DNA"/>
</dbReference>
<proteinExistence type="predicted"/>
<organism evidence="1 2">
    <name type="scientific">Nesidiocoris tenuis</name>
    <dbReference type="NCBI Taxonomy" id="355587"/>
    <lineage>
        <taxon>Eukaryota</taxon>
        <taxon>Metazoa</taxon>
        <taxon>Ecdysozoa</taxon>
        <taxon>Arthropoda</taxon>
        <taxon>Hexapoda</taxon>
        <taxon>Insecta</taxon>
        <taxon>Pterygota</taxon>
        <taxon>Neoptera</taxon>
        <taxon>Paraneoptera</taxon>
        <taxon>Hemiptera</taxon>
        <taxon>Heteroptera</taxon>
        <taxon>Panheteroptera</taxon>
        <taxon>Cimicomorpha</taxon>
        <taxon>Miridae</taxon>
        <taxon>Dicyphina</taxon>
        <taxon>Nesidiocoris</taxon>
    </lineage>
</organism>
<evidence type="ECO:0000313" key="1">
    <source>
        <dbReference type="EMBL" id="CAA9994127.1"/>
    </source>
</evidence>